<dbReference type="Proteomes" id="UP000823772">
    <property type="component" value="Unassembled WGS sequence"/>
</dbReference>
<evidence type="ECO:0000259" key="7">
    <source>
        <dbReference type="Pfam" id="PF04542"/>
    </source>
</evidence>
<evidence type="ECO:0000256" key="3">
    <source>
        <dbReference type="ARBA" id="ARBA00023082"/>
    </source>
</evidence>
<accession>A0A9D9J0S7</accession>
<dbReference type="EMBL" id="JADILY010000015">
    <property type="protein sequence ID" value="MBO8481078.1"/>
    <property type="molecule type" value="Genomic_DNA"/>
</dbReference>
<sequence>MFENGRTEEAFGAIVDTYKEKLYWHIRRMAGSHEDTDDILQNVFMKIWTGLPSFRGESRLFTWIYRIATNETVTFLNRKRLRSFLSFGEVSPAYSVETDPWFNGDEIVKKLYKSIASLPPKQRLVFNMRYFEEMKYEDMSEILGTSVGALKASYHHAYKKIVSDMKESIG</sequence>
<reference evidence="9" key="1">
    <citation type="submission" date="2020-10" db="EMBL/GenBank/DDBJ databases">
        <authorList>
            <person name="Gilroy R."/>
        </authorList>
    </citation>
    <scope>NUCLEOTIDE SEQUENCE</scope>
    <source>
        <strain evidence="9">B3-2255</strain>
    </source>
</reference>
<dbReference type="Gene3D" id="1.10.10.10">
    <property type="entry name" value="Winged helix-like DNA-binding domain superfamily/Winged helix DNA-binding domain"/>
    <property type="match status" value="1"/>
</dbReference>
<dbReference type="Pfam" id="PF08281">
    <property type="entry name" value="Sigma70_r4_2"/>
    <property type="match status" value="1"/>
</dbReference>
<dbReference type="InterPro" id="IPR000838">
    <property type="entry name" value="RNA_pol_sigma70_ECF_CS"/>
</dbReference>
<dbReference type="InterPro" id="IPR007627">
    <property type="entry name" value="RNA_pol_sigma70_r2"/>
</dbReference>
<evidence type="ECO:0000256" key="1">
    <source>
        <dbReference type="ARBA" id="ARBA00010641"/>
    </source>
</evidence>
<keyword evidence="3 6" id="KW-0731">Sigma factor</keyword>
<evidence type="ECO:0000256" key="2">
    <source>
        <dbReference type="ARBA" id="ARBA00023015"/>
    </source>
</evidence>
<keyword evidence="2 6" id="KW-0805">Transcription regulation</keyword>
<feature type="domain" description="RNA polymerase sigma-70 region 2" evidence="7">
    <location>
        <begin position="15"/>
        <end position="80"/>
    </location>
</feature>
<dbReference type="PANTHER" id="PTHR43133">
    <property type="entry name" value="RNA POLYMERASE ECF-TYPE SIGMA FACTO"/>
    <property type="match status" value="1"/>
</dbReference>
<dbReference type="InterPro" id="IPR013249">
    <property type="entry name" value="RNA_pol_sigma70_r4_t2"/>
</dbReference>
<dbReference type="AlphaFoldDB" id="A0A9D9J0S7"/>
<keyword evidence="5 6" id="KW-0804">Transcription</keyword>
<dbReference type="InterPro" id="IPR039425">
    <property type="entry name" value="RNA_pol_sigma-70-like"/>
</dbReference>
<dbReference type="NCBIfam" id="TIGR02937">
    <property type="entry name" value="sigma70-ECF"/>
    <property type="match status" value="1"/>
</dbReference>
<proteinExistence type="inferred from homology"/>
<organism evidence="9 10">
    <name type="scientific">Candidatus Merdivivens faecigallinarum</name>
    <dbReference type="NCBI Taxonomy" id="2840871"/>
    <lineage>
        <taxon>Bacteria</taxon>
        <taxon>Pseudomonadati</taxon>
        <taxon>Bacteroidota</taxon>
        <taxon>Bacteroidia</taxon>
        <taxon>Bacteroidales</taxon>
        <taxon>Muribaculaceae</taxon>
        <taxon>Muribaculaceae incertae sedis</taxon>
        <taxon>Candidatus Merdivivens</taxon>
    </lineage>
</organism>
<reference evidence="9" key="2">
    <citation type="journal article" date="2021" name="PeerJ">
        <title>Extensive microbial diversity within the chicken gut microbiome revealed by metagenomics and culture.</title>
        <authorList>
            <person name="Gilroy R."/>
            <person name="Ravi A."/>
            <person name="Getino M."/>
            <person name="Pursley I."/>
            <person name="Horton D.L."/>
            <person name="Alikhan N.F."/>
            <person name="Baker D."/>
            <person name="Gharbi K."/>
            <person name="Hall N."/>
            <person name="Watson M."/>
            <person name="Adriaenssens E.M."/>
            <person name="Foster-Nyarko E."/>
            <person name="Jarju S."/>
            <person name="Secka A."/>
            <person name="Antonio M."/>
            <person name="Oren A."/>
            <person name="Chaudhuri R.R."/>
            <person name="La Ragione R."/>
            <person name="Hildebrand F."/>
            <person name="Pallen M.J."/>
        </authorList>
    </citation>
    <scope>NUCLEOTIDE SEQUENCE</scope>
    <source>
        <strain evidence="9">B3-2255</strain>
    </source>
</reference>
<evidence type="ECO:0000256" key="6">
    <source>
        <dbReference type="RuleBase" id="RU000716"/>
    </source>
</evidence>
<dbReference type="InterPro" id="IPR013324">
    <property type="entry name" value="RNA_pol_sigma_r3/r4-like"/>
</dbReference>
<feature type="domain" description="RNA polymerase sigma factor 70 region 4 type 2" evidence="8">
    <location>
        <begin position="110"/>
        <end position="161"/>
    </location>
</feature>
<dbReference type="GO" id="GO:0003677">
    <property type="term" value="F:DNA binding"/>
    <property type="evidence" value="ECO:0007669"/>
    <property type="project" value="UniProtKB-KW"/>
</dbReference>
<comment type="similarity">
    <text evidence="1 6">Belongs to the sigma-70 factor family. ECF subfamily.</text>
</comment>
<name>A0A9D9J0S7_9BACT</name>
<dbReference type="GO" id="GO:0006352">
    <property type="term" value="P:DNA-templated transcription initiation"/>
    <property type="evidence" value="ECO:0007669"/>
    <property type="project" value="InterPro"/>
</dbReference>
<dbReference type="Gene3D" id="1.10.1740.10">
    <property type="match status" value="1"/>
</dbReference>
<comment type="caution">
    <text evidence="9">The sequence shown here is derived from an EMBL/GenBank/DDBJ whole genome shotgun (WGS) entry which is preliminary data.</text>
</comment>
<evidence type="ECO:0000259" key="8">
    <source>
        <dbReference type="Pfam" id="PF08281"/>
    </source>
</evidence>
<dbReference type="InterPro" id="IPR013325">
    <property type="entry name" value="RNA_pol_sigma_r2"/>
</dbReference>
<dbReference type="PANTHER" id="PTHR43133:SF51">
    <property type="entry name" value="RNA POLYMERASE SIGMA FACTOR"/>
    <property type="match status" value="1"/>
</dbReference>
<dbReference type="SUPFAM" id="SSF88946">
    <property type="entry name" value="Sigma2 domain of RNA polymerase sigma factors"/>
    <property type="match status" value="1"/>
</dbReference>
<gene>
    <name evidence="9" type="ORF">IAC87_00855</name>
</gene>
<dbReference type="SUPFAM" id="SSF88659">
    <property type="entry name" value="Sigma3 and sigma4 domains of RNA polymerase sigma factors"/>
    <property type="match status" value="1"/>
</dbReference>
<dbReference type="InterPro" id="IPR036388">
    <property type="entry name" value="WH-like_DNA-bd_sf"/>
</dbReference>
<dbReference type="Pfam" id="PF04542">
    <property type="entry name" value="Sigma70_r2"/>
    <property type="match status" value="1"/>
</dbReference>
<evidence type="ECO:0000256" key="4">
    <source>
        <dbReference type="ARBA" id="ARBA00023125"/>
    </source>
</evidence>
<evidence type="ECO:0000256" key="5">
    <source>
        <dbReference type="ARBA" id="ARBA00023163"/>
    </source>
</evidence>
<evidence type="ECO:0000313" key="10">
    <source>
        <dbReference type="Proteomes" id="UP000823772"/>
    </source>
</evidence>
<keyword evidence="4 6" id="KW-0238">DNA-binding</keyword>
<dbReference type="CDD" id="cd06171">
    <property type="entry name" value="Sigma70_r4"/>
    <property type="match status" value="1"/>
</dbReference>
<dbReference type="InterPro" id="IPR014284">
    <property type="entry name" value="RNA_pol_sigma-70_dom"/>
</dbReference>
<dbReference type="GO" id="GO:0016987">
    <property type="term" value="F:sigma factor activity"/>
    <property type="evidence" value="ECO:0007669"/>
    <property type="project" value="UniProtKB-KW"/>
</dbReference>
<dbReference type="PROSITE" id="PS01063">
    <property type="entry name" value="SIGMA70_ECF"/>
    <property type="match status" value="1"/>
</dbReference>
<protein>
    <recommendedName>
        <fullName evidence="6">RNA polymerase sigma factor</fullName>
    </recommendedName>
</protein>
<evidence type="ECO:0000313" key="9">
    <source>
        <dbReference type="EMBL" id="MBO8481078.1"/>
    </source>
</evidence>